<dbReference type="AlphaFoldDB" id="A0A4Y5Z240"/>
<evidence type="ECO:0000313" key="3">
    <source>
        <dbReference type="Proteomes" id="UP000316093"/>
    </source>
</evidence>
<evidence type="ECO:0000256" key="1">
    <source>
        <dbReference type="SAM" id="SignalP"/>
    </source>
</evidence>
<feature type="chain" id="PRO_5021292386" description="LuxR family transcriptional regulator" evidence="1">
    <location>
        <begin position="23"/>
        <end position="161"/>
    </location>
</feature>
<dbReference type="EMBL" id="CP041046">
    <property type="protein sequence ID" value="QDE39400.1"/>
    <property type="molecule type" value="Genomic_DNA"/>
</dbReference>
<keyword evidence="3" id="KW-1185">Reference proteome</keyword>
<sequence length="161" mass="16726">MKDGLLAATLTLGLALCAPAFAATAPPSPLLGRWAVDTSRMAMPPDARPKSVTIAFTDAGKDRLSMDVDIVYAPGNEVHSTNAVPLDGTSVAVTGTPEADAAATLRPQPNVLVVGLSKGGVPASTRIYTAAPDGKTMTEIVAFYDQDGKPAFRTHYFTRAP</sequence>
<feature type="signal peptide" evidence="1">
    <location>
        <begin position="1"/>
        <end position="22"/>
    </location>
</feature>
<keyword evidence="1" id="KW-0732">Signal</keyword>
<accession>A0A4Y5Z240</accession>
<proteinExistence type="predicted"/>
<protein>
    <recommendedName>
        <fullName evidence="4">LuxR family transcriptional regulator</fullName>
    </recommendedName>
</protein>
<organism evidence="2 3">
    <name type="scientific">Luteibacter pinisoli</name>
    <dbReference type="NCBI Taxonomy" id="2589080"/>
    <lineage>
        <taxon>Bacteria</taxon>
        <taxon>Pseudomonadati</taxon>
        <taxon>Pseudomonadota</taxon>
        <taxon>Gammaproteobacteria</taxon>
        <taxon>Lysobacterales</taxon>
        <taxon>Rhodanobacteraceae</taxon>
        <taxon>Luteibacter</taxon>
    </lineage>
</organism>
<dbReference type="Proteomes" id="UP000316093">
    <property type="component" value="Chromosome"/>
</dbReference>
<dbReference type="RefSeq" id="WP_139981900.1">
    <property type="nucleotide sequence ID" value="NZ_CP041046.1"/>
</dbReference>
<reference evidence="2 3" key="1">
    <citation type="submission" date="2019-06" db="EMBL/GenBank/DDBJ databases">
        <title>A complete genome sequence for Luteibacter pinisoli MAH-14.</title>
        <authorList>
            <person name="Baltrus D.A."/>
        </authorList>
    </citation>
    <scope>NUCLEOTIDE SEQUENCE [LARGE SCALE GENOMIC DNA]</scope>
    <source>
        <strain evidence="2 3">MAH-14</strain>
    </source>
</reference>
<gene>
    <name evidence="2" type="ORF">FIV34_09370</name>
</gene>
<name>A0A4Y5Z240_9GAMM</name>
<dbReference type="OrthoDB" id="7498307at2"/>
<evidence type="ECO:0008006" key="4">
    <source>
        <dbReference type="Google" id="ProtNLM"/>
    </source>
</evidence>
<dbReference type="KEGG" id="lpy:FIV34_09370"/>
<evidence type="ECO:0000313" key="2">
    <source>
        <dbReference type="EMBL" id="QDE39400.1"/>
    </source>
</evidence>